<proteinExistence type="predicted"/>
<organism evidence="6 7">
    <name type="scientific">Macrococcus brunensis</name>
    <dbReference type="NCBI Taxonomy" id="198483"/>
    <lineage>
        <taxon>Bacteria</taxon>
        <taxon>Bacillati</taxon>
        <taxon>Bacillota</taxon>
        <taxon>Bacilli</taxon>
        <taxon>Bacillales</taxon>
        <taxon>Staphylococcaceae</taxon>
        <taxon>Macrococcus</taxon>
    </lineage>
</organism>
<name>A0A4R6BFH2_9STAP</name>
<dbReference type="SUPFAM" id="SSF75615">
    <property type="entry name" value="Siroheme synthase middle domains-like"/>
    <property type="match status" value="1"/>
</dbReference>
<evidence type="ECO:0000256" key="1">
    <source>
        <dbReference type="ARBA" id="ARBA00005010"/>
    </source>
</evidence>
<dbReference type="SUPFAM" id="SSF51735">
    <property type="entry name" value="NAD(P)-binding Rossmann-fold domains"/>
    <property type="match status" value="1"/>
</dbReference>
<dbReference type="EMBL" id="SCWA01000003">
    <property type="protein sequence ID" value="TDL98549.1"/>
    <property type="molecule type" value="Genomic_DNA"/>
</dbReference>
<evidence type="ECO:0000313" key="7">
    <source>
        <dbReference type="Proteomes" id="UP000295310"/>
    </source>
</evidence>
<comment type="caution">
    <text evidence="6">The sequence shown here is derived from an EMBL/GenBank/DDBJ whole genome shotgun (WGS) entry which is preliminary data.</text>
</comment>
<dbReference type="PANTHER" id="PTHR35330">
    <property type="entry name" value="SIROHEME BIOSYNTHESIS PROTEIN MET8"/>
    <property type="match status" value="1"/>
</dbReference>
<dbReference type="GO" id="GO:0043115">
    <property type="term" value="F:precorrin-2 dehydrogenase activity"/>
    <property type="evidence" value="ECO:0007669"/>
    <property type="project" value="UniProtKB-EC"/>
</dbReference>
<dbReference type="GO" id="GO:0004325">
    <property type="term" value="F:ferrochelatase activity"/>
    <property type="evidence" value="ECO:0007669"/>
    <property type="project" value="InterPro"/>
</dbReference>
<evidence type="ECO:0000256" key="4">
    <source>
        <dbReference type="ARBA" id="ARBA00023027"/>
    </source>
</evidence>
<dbReference type="RefSeq" id="WP_133431142.1">
    <property type="nucleotide sequence ID" value="NZ_CP092172.1"/>
</dbReference>
<comment type="pathway">
    <text evidence="1">Porphyrin-containing compound metabolism; siroheme biosynthesis; sirohydrochlorin from precorrin-2: step 1/1.</text>
</comment>
<dbReference type="GO" id="GO:0019354">
    <property type="term" value="P:siroheme biosynthetic process"/>
    <property type="evidence" value="ECO:0007669"/>
    <property type="project" value="UniProtKB-UniPathway"/>
</dbReference>
<protein>
    <recommendedName>
        <fullName evidence="2">precorrin-2 dehydrogenase</fullName>
        <ecNumber evidence="2">1.3.1.76</ecNumber>
    </recommendedName>
</protein>
<dbReference type="Proteomes" id="UP000295310">
    <property type="component" value="Unassembled WGS sequence"/>
</dbReference>
<evidence type="ECO:0000313" key="6">
    <source>
        <dbReference type="EMBL" id="TDL98549.1"/>
    </source>
</evidence>
<reference evidence="6 7" key="1">
    <citation type="submission" date="2019-01" db="EMBL/GenBank/DDBJ databases">
        <title>Draft genome sequences of the type strains of six Macrococcus species.</title>
        <authorList>
            <person name="Mazhar S."/>
            <person name="Altermann E."/>
            <person name="Hill C."/>
            <person name="Mcauliffe O."/>
        </authorList>
    </citation>
    <scope>NUCLEOTIDE SEQUENCE [LARGE SCALE GENOMIC DNA]</scope>
    <source>
        <strain evidence="6 7">CCM4811</strain>
    </source>
</reference>
<dbReference type="PANTHER" id="PTHR35330:SF1">
    <property type="entry name" value="SIROHEME BIOSYNTHESIS PROTEIN MET8"/>
    <property type="match status" value="1"/>
</dbReference>
<dbReference type="UniPathway" id="UPA00262">
    <property type="reaction ID" value="UER00222"/>
</dbReference>
<keyword evidence="5" id="KW-0627">Porphyrin biosynthesis</keyword>
<evidence type="ECO:0000256" key="2">
    <source>
        <dbReference type="ARBA" id="ARBA00012400"/>
    </source>
</evidence>
<keyword evidence="7" id="KW-1185">Reference proteome</keyword>
<gene>
    <name evidence="6" type="ORF">ERX27_01895</name>
</gene>
<dbReference type="InterPro" id="IPR036291">
    <property type="entry name" value="NAD(P)-bd_dom_sf"/>
</dbReference>
<dbReference type="Pfam" id="PF13241">
    <property type="entry name" value="NAD_binding_7"/>
    <property type="match status" value="1"/>
</dbReference>
<keyword evidence="3" id="KW-0560">Oxidoreductase</keyword>
<evidence type="ECO:0000256" key="3">
    <source>
        <dbReference type="ARBA" id="ARBA00023002"/>
    </source>
</evidence>
<accession>A0A4R6BFH2</accession>
<dbReference type="Gene3D" id="3.40.50.720">
    <property type="entry name" value="NAD(P)-binding Rossmann-like Domain"/>
    <property type="match status" value="1"/>
</dbReference>
<evidence type="ECO:0000256" key="5">
    <source>
        <dbReference type="ARBA" id="ARBA00023244"/>
    </source>
</evidence>
<keyword evidence="4" id="KW-0520">NAD</keyword>
<dbReference type="InterPro" id="IPR028161">
    <property type="entry name" value="Met8-like"/>
</dbReference>
<dbReference type="AlphaFoldDB" id="A0A4R6BFH2"/>
<dbReference type="OrthoDB" id="9773765at2"/>
<sequence length="141" mass="15828">MYPVMLDLTDKKIVIVGGGRIAARKVNGLKETGASITVIAPEILETINGETITCIKEPFHHDLSHFDMIFIATDDAEVNARVMKQIKPHQLVNDCTNKKNSNFFNMASFRTDDARIMISTDGKSPETSKKLKERLKLFFNS</sequence>
<dbReference type="EC" id="1.3.1.76" evidence="2"/>